<organism evidence="2 3">
    <name type="scientific">Aspergillus wentii DTO 134E9</name>
    <dbReference type="NCBI Taxonomy" id="1073089"/>
    <lineage>
        <taxon>Eukaryota</taxon>
        <taxon>Fungi</taxon>
        <taxon>Dikarya</taxon>
        <taxon>Ascomycota</taxon>
        <taxon>Pezizomycotina</taxon>
        <taxon>Eurotiomycetes</taxon>
        <taxon>Eurotiomycetidae</taxon>
        <taxon>Eurotiales</taxon>
        <taxon>Aspergillaceae</taxon>
        <taxon>Aspergillus</taxon>
        <taxon>Aspergillus subgen. Cremei</taxon>
    </lineage>
</organism>
<dbReference type="GeneID" id="63747871"/>
<feature type="region of interest" description="Disordered" evidence="1">
    <location>
        <begin position="1"/>
        <end position="26"/>
    </location>
</feature>
<dbReference type="RefSeq" id="XP_040687292.1">
    <property type="nucleotide sequence ID" value="XM_040832023.1"/>
</dbReference>
<dbReference type="OrthoDB" id="4509550at2759"/>
<name>A0A1L9RFB9_ASPWE</name>
<gene>
    <name evidence="2" type="ORF">ASPWEDRAFT_184205</name>
</gene>
<dbReference type="VEuPathDB" id="FungiDB:ASPWEDRAFT_184205"/>
<dbReference type="Proteomes" id="UP000184383">
    <property type="component" value="Unassembled WGS sequence"/>
</dbReference>
<sequence length="88" mass="10069">MDQATSSQIQDLPPTKESLAPTSEKTSVFTRIKQHLHNVKKTWGPLLAAREDWQDEYNFNPGRWAGQGWEPSPRKWYAIHIPAPATID</sequence>
<keyword evidence="3" id="KW-1185">Reference proteome</keyword>
<protein>
    <submittedName>
        <fullName evidence="2">Uncharacterized protein</fullName>
    </submittedName>
</protein>
<reference evidence="3" key="1">
    <citation type="journal article" date="2017" name="Genome Biol.">
        <title>Comparative genomics reveals high biological diversity and specific adaptations in the industrially and medically important fungal genus Aspergillus.</title>
        <authorList>
            <person name="de Vries R.P."/>
            <person name="Riley R."/>
            <person name="Wiebenga A."/>
            <person name="Aguilar-Osorio G."/>
            <person name="Amillis S."/>
            <person name="Uchima C.A."/>
            <person name="Anderluh G."/>
            <person name="Asadollahi M."/>
            <person name="Askin M."/>
            <person name="Barry K."/>
            <person name="Battaglia E."/>
            <person name="Bayram O."/>
            <person name="Benocci T."/>
            <person name="Braus-Stromeyer S.A."/>
            <person name="Caldana C."/>
            <person name="Canovas D."/>
            <person name="Cerqueira G.C."/>
            <person name="Chen F."/>
            <person name="Chen W."/>
            <person name="Choi C."/>
            <person name="Clum A."/>
            <person name="Dos Santos R.A."/>
            <person name="Damasio A.R."/>
            <person name="Diallinas G."/>
            <person name="Emri T."/>
            <person name="Fekete E."/>
            <person name="Flipphi M."/>
            <person name="Freyberg S."/>
            <person name="Gallo A."/>
            <person name="Gournas C."/>
            <person name="Habgood R."/>
            <person name="Hainaut M."/>
            <person name="Harispe M.L."/>
            <person name="Henrissat B."/>
            <person name="Hilden K.S."/>
            <person name="Hope R."/>
            <person name="Hossain A."/>
            <person name="Karabika E."/>
            <person name="Karaffa L."/>
            <person name="Karanyi Z."/>
            <person name="Krasevec N."/>
            <person name="Kuo A."/>
            <person name="Kusch H."/>
            <person name="LaButti K."/>
            <person name="Lagendijk E.L."/>
            <person name="Lapidus A."/>
            <person name="Levasseur A."/>
            <person name="Lindquist E."/>
            <person name="Lipzen A."/>
            <person name="Logrieco A.F."/>
            <person name="MacCabe A."/>
            <person name="Maekelae M.R."/>
            <person name="Malavazi I."/>
            <person name="Melin P."/>
            <person name="Meyer V."/>
            <person name="Mielnichuk N."/>
            <person name="Miskei M."/>
            <person name="Molnar A.P."/>
            <person name="Mule G."/>
            <person name="Ngan C.Y."/>
            <person name="Orejas M."/>
            <person name="Orosz E."/>
            <person name="Ouedraogo J.P."/>
            <person name="Overkamp K.M."/>
            <person name="Park H.-S."/>
            <person name="Perrone G."/>
            <person name="Piumi F."/>
            <person name="Punt P.J."/>
            <person name="Ram A.F."/>
            <person name="Ramon A."/>
            <person name="Rauscher S."/>
            <person name="Record E."/>
            <person name="Riano-Pachon D.M."/>
            <person name="Robert V."/>
            <person name="Roehrig J."/>
            <person name="Ruller R."/>
            <person name="Salamov A."/>
            <person name="Salih N.S."/>
            <person name="Samson R.A."/>
            <person name="Sandor E."/>
            <person name="Sanguinetti M."/>
            <person name="Schuetze T."/>
            <person name="Sepcic K."/>
            <person name="Shelest E."/>
            <person name="Sherlock G."/>
            <person name="Sophianopoulou V."/>
            <person name="Squina F.M."/>
            <person name="Sun H."/>
            <person name="Susca A."/>
            <person name="Todd R.B."/>
            <person name="Tsang A."/>
            <person name="Unkles S.E."/>
            <person name="van de Wiele N."/>
            <person name="van Rossen-Uffink D."/>
            <person name="Oliveira J.V."/>
            <person name="Vesth T.C."/>
            <person name="Visser J."/>
            <person name="Yu J.-H."/>
            <person name="Zhou M."/>
            <person name="Andersen M.R."/>
            <person name="Archer D.B."/>
            <person name="Baker S.E."/>
            <person name="Benoit I."/>
            <person name="Brakhage A.A."/>
            <person name="Braus G.H."/>
            <person name="Fischer R."/>
            <person name="Frisvad J.C."/>
            <person name="Goldman G.H."/>
            <person name="Houbraken J."/>
            <person name="Oakley B."/>
            <person name="Pocsi I."/>
            <person name="Scazzocchio C."/>
            <person name="Seiboth B."/>
            <person name="vanKuyk P.A."/>
            <person name="Wortman J."/>
            <person name="Dyer P.S."/>
            <person name="Grigoriev I.V."/>
        </authorList>
    </citation>
    <scope>NUCLEOTIDE SEQUENCE [LARGE SCALE GENOMIC DNA]</scope>
    <source>
        <strain evidence="3">DTO 134E9</strain>
    </source>
</reference>
<evidence type="ECO:0000313" key="3">
    <source>
        <dbReference type="Proteomes" id="UP000184383"/>
    </source>
</evidence>
<dbReference type="AlphaFoldDB" id="A0A1L9RFB9"/>
<dbReference type="EMBL" id="KV878213">
    <property type="protein sequence ID" value="OJJ33616.1"/>
    <property type="molecule type" value="Genomic_DNA"/>
</dbReference>
<feature type="compositionally biased region" description="Polar residues" evidence="1">
    <location>
        <begin position="1"/>
        <end position="10"/>
    </location>
</feature>
<evidence type="ECO:0000313" key="2">
    <source>
        <dbReference type="EMBL" id="OJJ33616.1"/>
    </source>
</evidence>
<proteinExistence type="predicted"/>
<accession>A0A1L9RFB9</accession>
<evidence type="ECO:0000256" key="1">
    <source>
        <dbReference type="SAM" id="MobiDB-lite"/>
    </source>
</evidence>
<dbReference type="STRING" id="1073089.A0A1L9RFB9"/>